<organism evidence="2 3">
    <name type="scientific">Planococcus glaciei</name>
    <dbReference type="NCBI Taxonomy" id="459472"/>
    <lineage>
        <taxon>Bacteria</taxon>
        <taxon>Bacillati</taxon>
        <taxon>Bacillota</taxon>
        <taxon>Bacilli</taxon>
        <taxon>Bacillales</taxon>
        <taxon>Caryophanaceae</taxon>
        <taxon>Planococcus</taxon>
    </lineage>
</organism>
<dbReference type="PROSITE" id="PS51186">
    <property type="entry name" value="GNAT"/>
    <property type="match status" value="1"/>
</dbReference>
<dbReference type="RefSeq" id="WP_036808457.1">
    <property type="nucleotide sequence ID" value="NZ_CP051177.1"/>
</dbReference>
<dbReference type="SUPFAM" id="SSF55729">
    <property type="entry name" value="Acyl-CoA N-acyltransferases (Nat)"/>
    <property type="match status" value="1"/>
</dbReference>
<accession>A0A7H8QDP5</accession>
<name>A0A7H8QDP5_9BACL</name>
<keyword evidence="2" id="KW-0808">Transferase</keyword>
<proteinExistence type="predicted"/>
<reference evidence="3" key="2">
    <citation type="submission" date="2020-06" db="EMBL/GenBank/DDBJ databases">
        <title>Isolation of Planomicrobium glaciei.</title>
        <authorList>
            <person name="Malisova L."/>
            <person name="Safrankova R."/>
            <person name="Jakubu V."/>
            <person name="Spanelova P."/>
        </authorList>
    </citation>
    <scope>NUCLEOTIDE SEQUENCE [LARGE SCALE GENOMIC DNA]</scope>
    <source>
        <strain evidence="3">NRL-ATB46093</strain>
    </source>
</reference>
<feature type="domain" description="N-acetyltransferase" evidence="1">
    <location>
        <begin position="7"/>
        <end position="138"/>
    </location>
</feature>
<dbReference type="Pfam" id="PF13673">
    <property type="entry name" value="Acetyltransf_10"/>
    <property type="match status" value="1"/>
</dbReference>
<dbReference type="PANTHER" id="PTHR43233">
    <property type="entry name" value="FAMILY N-ACETYLTRANSFERASE, PUTATIVE (AFU_ORTHOLOGUE AFUA_6G03350)-RELATED"/>
    <property type="match status" value="1"/>
</dbReference>
<reference evidence="2 3" key="1">
    <citation type="submission" date="2020-04" db="EMBL/GenBank/DDBJ databases">
        <authorList>
            <person name="Pajer P."/>
            <person name="Broz P."/>
        </authorList>
    </citation>
    <scope>NUCLEOTIDE SEQUENCE [LARGE SCALE GENOMIC DNA]</scope>
    <source>
        <strain evidence="3">NRL-ATB46093</strain>
    </source>
</reference>
<dbReference type="InterPro" id="IPR000182">
    <property type="entry name" value="GNAT_dom"/>
</dbReference>
<dbReference type="AlphaFoldDB" id="A0A7H8QDP5"/>
<dbReference type="Gene3D" id="3.40.630.30">
    <property type="match status" value="1"/>
</dbReference>
<dbReference type="EMBL" id="CP051177">
    <property type="protein sequence ID" value="QKX52077.1"/>
    <property type="molecule type" value="Genomic_DNA"/>
</dbReference>
<dbReference type="GO" id="GO:0016747">
    <property type="term" value="F:acyltransferase activity, transferring groups other than amino-acyl groups"/>
    <property type="evidence" value="ECO:0007669"/>
    <property type="project" value="InterPro"/>
</dbReference>
<keyword evidence="3" id="KW-1185">Reference proteome</keyword>
<dbReference type="InterPro" id="IPR016181">
    <property type="entry name" value="Acyl_CoA_acyltransferase"/>
</dbReference>
<sequence length="138" mass="15649">MEFSIDVRITIEPPAKFEEVYQLYRELEWDSLGLTVVELQKMCQQSWYVLYAYQGSELVGMGRIISDGVITGLICGVGVLPSSQGVGIGRMLMNGLIEQCDRHRIIPQLMCHENLESYYETSGFKKFTIGMTKARKEG</sequence>
<gene>
    <name evidence="2" type="ORF">HF394_16670</name>
</gene>
<evidence type="ECO:0000313" key="3">
    <source>
        <dbReference type="Proteomes" id="UP000509222"/>
    </source>
</evidence>
<dbReference type="InterPro" id="IPR053144">
    <property type="entry name" value="Acetyltransferase_Butenolide"/>
</dbReference>
<dbReference type="Proteomes" id="UP000509222">
    <property type="component" value="Chromosome"/>
</dbReference>
<evidence type="ECO:0000259" key="1">
    <source>
        <dbReference type="PROSITE" id="PS51186"/>
    </source>
</evidence>
<dbReference type="CDD" id="cd04301">
    <property type="entry name" value="NAT_SF"/>
    <property type="match status" value="1"/>
</dbReference>
<evidence type="ECO:0000313" key="2">
    <source>
        <dbReference type="EMBL" id="QKX52077.1"/>
    </source>
</evidence>
<protein>
    <submittedName>
        <fullName evidence="2">GNAT family N-acetyltransferase</fullName>
    </submittedName>
</protein>
<dbReference type="PANTHER" id="PTHR43233:SF1">
    <property type="entry name" value="FAMILY N-ACETYLTRANSFERASE, PUTATIVE (AFU_ORTHOLOGUE AFUA_6G03350)-RELATED"/>
    <property type="match status" value="1"/>
</dbReference>